<evidence type="ECO:0000256" key="2">
    <source>
        <dbReference type="ARBA" id="ARBA00022679"/>
    </source>
</evidence>
<dbReference type="EMBL" id="FMYL01000009">
    <property type="protein sequence ID" value="SDC09714.1"/>
    <property type="molecule type" value="Genomic_DNA"/>
</dbReference>
<protein>
    <submittedName>
        <fullName evidence="9">Molybdenum cofactor guanylyltransferase</fullName>
    </submittedName>
</protein>
<dbReference type="GO" id="GO:0046872">
    <property type="term" value="F:metal ion binding"/>
    <property type="evidence" value="ECO:0007669"/>
    <property type="project" value="UniProtKB-KW"/>
</dbReference>
<dbReference type="PANTHER" id="PTHR19136">
    <property type="entry name" value="MOLYBDENUM COFACTOR GUANYLYLTRANSFERASE"/>
    <property type="match status" value="1"/>
</dbReference>
<dbReference type="Proteomes" id="UP000242501">
    <property type="component" value="Unassembled WGS sequence"/>
</dbReference>
<gene>
    <name evidence="9" type="ORF">SAMN05421733_10934</name>
</gene>
<name>A0A1G6ITC6_9GAMM</name>
<dbReference type="STRING" id="1219383.SAMN05421733_10934"/>
<evidence type="ECO:0000256" key="7">
    <source>
        <dbReference type="ARBA" id="ARBA00023150"/>
    </source>
</evidence>
<keyword evidence="3" id="KW-0479">Metal-binding</keyword>
<evidence type="ECO:0000256" key="3">
    <source>
        <dbReference type="ARBA" id="ARBA00022723"/>
    </source>
</evidence>
<keyword evidence="4" id="KW-0547">Nucleotide-binding</keyword>
<dbReference type="GO" id="GO:0006777">
    <property type="term" value="P:Mo-molybdopterin cofactor biosynthetic process"/>
    <property type="evidence" value="ECO:0007669"/>
    <property type="project" value="UniProtKB-KW"/>
</dbReference>
<proteinExistence type="predicted"/>
<dbReference type="GO" id="GO:0005525">
    <property type="term" value="F:GTP binding"/>
    <property type="evidence" value="ECO:0007669"/>
    <property type="project" value="UniProtKB-KW"/>
</dbReference>
<keyword evidence="1" id="KW-0963">Cytoplasm</keyword>
<keyword evidence="7" id="KW-0501">Molybdenum cofactor biosynthesis</keyword>
<dbReference type="GO" id="GO:0016779">
    <property type="term" value="F:nucleotidyltransferase activity"/>
    <property type="evidence" value="ECO:0007669"/>
    <property type="project" value="UniProtKB-KW"/>
</dbReference>
<dbReference type="CDD" id="cd02503">
    <property type="entry name" value="MobA"/>
    <property type="match status" value="1"/>
</dbReference>
<keyword evidence="5" id="KW-0460">Magnesium</keyword>
<dbReference type="InterPro" id="IPR029044">
    <property type="entry name" value="Nucleotide-diphossugar_trans"/>
</dbReference>
<accession>A0A1G6ITC6</accession>
<keyword evidence="10" id="KW-1185">Reference proteome</keyword>
<keyword evidence="2 9" id="KW-0808">Transferase</keyword>
<dbReference type="Pfam" id="PF12804">
    <property type="entry name" value="NTP_transf_3"/>
    <property type="match status" value="1"/>
</dbReference>
<evidence type="ECO:0000256" key="6">
    <source>
        <dbReference type="ARBA" id="ARBA00023134"/>
    </source>
</evidence>
<dbReference type="InterPro" id="IPR013482">
    <property type="entry name" value="Molybde_CF_guanTrfase"/>
</dbReference>
<evidence type="ECO:0000256" key="5">
    <source>
        <dbReference type="ARBA" id="ARBA00022842"/>
    </source>
</evidence>
<evidence type="ECO:0000256" key="1">
    <source>
        <dbReference type="ARBA" id="ARBA00022490"/>
    </source>
</evidence>
<dbReference type="OrthoDB" id="9788394at2"/>
<dbReference type="Gene3D" id="3.90.550.10">
    <property type="entry name" value="Spore Coat Polysaccharide Biosynthesis Protein SpsA, Chain A"/>
    <property type="match status" value="1"/>
</dbReference>
<keyword evidence="9" id="KW-0548">Nucleotidyltransferase</keyword>
<dbReference type="AlphaFoldDB" id="A0A1G6ITC6"/>
<feature type="domain" description="MobA-like NTP transferase" evidence="8">
    <location>
        <begin position="9"/>
        <end position="168"/>
    </location>
</feature>
<keyword evidence="6" id="KW-0342">GTP-binding</keyword>
<evidence type="ECO:0000256" key="4">
    <source>
        <dbReference type="ARBA" id="ARBA00022741"/>
    </source>
</evidence>
<reference evidence="10" key="1">
    <citation type="submission" date="2016-09" db="EMBL/GenBank/DDBJ databases">
        <authorList>
            <person name="Varghese N."/>
            <person name="Submissions S."/>
        </authorList>
    </citation>
    <scope>NUCLEOTIDE SEQUENCE [LARGE SCALE GENOMIC DNA]</scope>
    <source>
        <strain evidence="10">ANC 4422</strain>
    </source>
</reference>
<dbReference type="InterPro" id="IPR025877">
    <property type="entry name" value="MobA-like_NTP_Trfase"/>
</dbReference>
<evidence type="ECO:0000313" key="9">
    <source>
        <dbReference type="EMBL" id="SDC09714.1"/>
    </source>
</evidence>
<dbReference type="RefSeq" id="WP_092749167.1">
    <property type="nucleotide sequence ID" value="NZ_FMYL01000009.1"/>
</dbReference>
<sequence>MSNYPATDVVILAGGQARRMSGVNKLLQTFEDKVQLVKIYQHVAHGVNKVWVNSHRDLTLYRRLIPNIGFFPDHDDGFLGPLMGMKTAWSYVESDYIVFIPCDVTYIPPNVVSILHEKLKQSASAQVVYIEVNYDPLYPFCVMNRESLAVLTQQLRLGQYSLKQCFKHLGAEKIVFKHEMSMFHSINSIDELQQYRQARDLS</sequence>
<dbReference type="PANTHER" id="PTHR19136:SF81">
    <property type="entry name" value="MOLYBDENUM COFACTOR GUANYLYLTRANSFERASE"/>
    <property type="match status" value="1"/>
</dbReference>
<evidence type="ECO:0000313" key="10">
    <source>
        <dbReference type="Proteomes" id="UP000242501"/>
    </source>
</evidence>
<evidence type="ECO:0000259" key="8">
    <source>
        <dbReference type="Pfam" id="PF12804"/>
    </source>
</evidence>
<organism evidence="9 10">
    <name type="scientific">Acinetobacter boissieri</name>
    <dbReference type="NCBI Taxonomy" id="1219383"/>
    <lineage>
        <taxon>Bacteria</taxon>
        <taxon>Pseudomonadati</taxon>
        <taxon>Pseudomonadota</taxon>
        <taxon>Gammaproteobacteria</taxon>
        <taxon>Moraxellales</taxon>
        <taxon>Moraxellaceae</taxon>
        <taxon>Acinetobacter</taxon>
    </lineage>
</organism>
<dbReference type="SUPFAM" id="SSF53448">
    <property type="entry name" value="Nucleotide-diphospho-sugar transferases"/>
    <property type="match status" value="1"/>
</dbReference>